<feature type="domain" description="NmrA-like" evidence="3">
    <location>
        <begin position="8"/>
        <end position="285"/>
    </location>
</feature>
<evidence type="ECO:0000259" key="3">
    <source>
        <dbReference type="Pfam" id="PF05368"/>
    </source>
</evidence>
<evidence type="ECO:0000313" key="5">
    <source>
        <dbReference type="Proteomes" id="UP001174997"/>
    </source>
</evidence>
<keyword evidence="2" id="KW-0521">NADP</keyword>
<dbReference type="Pfam" id="PF05368">
    <property type="entry name" value="NmrA"/>
    <property type="match status" value="1"/>
</dbReference>
<dbReference type="GO" id="GO:0005634">
    <property type="term" value="C:nucleus"/>
    <property type="evidence" value="ECO:0007669"/>
    <property type="project" value="TreeGrafter"/>
</dbReference>
<dbReference type="InterPro" id="IPR036291">
    <property type="entry name" value="NAD(P)-bd_dom_sf"/>
</dbReference>
<dbReference type="EMBL" id="JAULSY010000012">
    <property type="protein sequence ID" value="KAK0672627.1"/>
    <property type="molecule type" value="Genomic_DNA"/>
</dbReference>
<sequence>MSDTRNVCITAVDGQTGFLIAELLLKEERFKKHITSLTGLSLDPTSAKAKELESLGAVIVPHHPGKEAEMVKALKKIGCDTICLIPPAKENKLDICTELTNAAKKAGVQNVLLISAAGCDYAERDKQPRLREFIDLEALVLAEKGNADVPLGHSPCVIRAGFYAENILLYAQQAQSEGVLPLPIGENHKFAPVALGDIAHVSAHVLSGKGPHGFDDKHRGQMMVITGPMLCAGKELAESASKALGQTMEFENISESEAKKILKNQATIDDSEKEYLLEYYSLVREGKTNYIATTAFHDVTGEHPTEPDEFFRLYAGELRPKKKVKHNNA</sequence>
<keyword evidence="5" id="KW-1185">Reference proteome</keyword>
<gene>
    <name evidence="4" type="ORF">QBC41DRAFT_243429</name>
</gene>
<dbReference type="PANTHER" id="PTHR42748:SF22">
    <property type="entry name" value="NMRA-LIKE DOMAIN-CONTAINING PROTEIN"/>
    <property type="match status" value="1"/>
</dbReference>
<dbReference type="Proteomes" id="UP001174997">
    <property type="component" value="Unassembled WGS sequence"/>
</dbReference>
<accession>A0AA39ZKB6</accession>
<name>A0AA39ZKB6_9PEZI</name>
<reference evidence="4" key="1">
    <citation type="submission" date="2023-06" db="EMBL/GenBank/DDBJ databases">
        <title>Genome-scale phylogeny and comparative genomics of the fungal order Sordariales.</title>
        <authorList>
            <consortium name="Lawrence Berkeley National Laboratory"/>
            <person name="Hensen N."/>
            <person name="Bonometti L."/>
            <person name="Westerberg I."/>
            <person name="Brannstrom I.O."/>
            <person name="Guillou S."/>
            <person name="Cros-Aarteil S."/>
            <person name="Calhoun S."/>
            <person name="Haridas S."/>
            <person name="Kuo A."/>
            <person name="Mondo S."/>
            <person name="Pangilinan J."/>
            <person name="Riley R."/>
            <person name="Labutti K."/>
            <person name="Andreopoulos B."/>
            <person name="Lipzen A."/>
            <person name="Chen C."/>
            <person name="Yanf M."/>
            <person name="Daum C."/>
            <person name="Ng V."/>
            <person name="Clum A."/>
            <person name="Steindorff A."/>
            <person name="Ohm R."/>
            <person name="Martin F."/>
            <person name="Silar P."/>
            <person name="Natvig D."/>
            <person name="Lalanne C."/>
            <person name="Gautier V."/>
            <person name="Ament-Velasquez S.L."/>
            <person name="Kruys A."/>
            <person name="Hutchinson M.I."/>
            <person name="Powell A.J."/>
            <person name="Barry K."/>
            <person name="Miller A.N."/>
            <person name="Grigoriev I.V."/>
            <person name="Debuchy R."/>
            <person name="Gladieux P."/>
            <person name="Thoren M.H."/>
            <person name="Johannesson H."/>
        </authorList>
    </citation>
    <scope>NUCLEOTIDE SEQUENCE</scope>
    <source>
        <strain evidence="4">CBS 307.81</strain>
    </source>
</reference>
<dbReference type="Gene3D" id="3.40.50.720">
    <property type="entry name" value="NAD(P)-binding Rossmann-like Domain"/>
    <property type="match status" value="1"/>
</dbReference>
<dbReference type="InterPro" id="IPR008030">
    <property type="entry name" value="NmrA-like"/>
</dbReference>
<dbReference type="InterPro" id="IPR051164">
    <property type="entry name" value="NmrA-like_oxidored"/>
</dbReference>
<organism evidence="4 5">
    <name type="scientific">Cercophora samala</name>
    <dbReference type="NCBI Taxonomy" id="330535"/>
    <lineage>
        <taxon>Eukaryota</taxon>
        <taxon>Fungi</taxon>
        <taxon>Dikarya</taxon>
        <taxon>Ascomycota</taxon>
        <taxon>Pezizomycotina</taxon>
        <taxon>Sordariomycetes</taxon>
        <taxon>Sordariomycetidae</taxon>
        <taxon>Sordariales</taxon>
        <taxon>Lasiosphaeriaceae</taxon>
        <taxon>Cercophora</taxon>
    </lineage>
</organism>
<dbReference type="PANTHER" id="PTHR42748">
    <property type="entry name" value="NITROGEN METABOLITE REPRESSION PROTEIN NMRA FAMILY MEMBER"/>
    <property type="match status" value="1"/>
</dbReference>
<protein>
    <recommendedName>
        <fullName evidence="3">NmrA-like domain-containing protein</fullName>
    </recommendedName>
</protein>
<dbReference type="SUPFAM" id="SSF51735">
    <property type="entry name" value="NAD(P)-binding Rossmann-fold domains"/>
    <property type="match status" value="1"/>
</dbReference>
<evidence type="ECO:0000256" key="2">
    <source>
        <dbReference type="ARBA" id="ARBA00022857"/>
    </source>
</evidence>
<proteinExistence type="inferred from homology"/>
<evidence type="ECO:0000256" key="1">
    <source>
        <dbReference type="ARBA" id="ARBA00006328"/>
    </source>
</evidence>
<comment type="similarity">
    <text evidence="1">Belongs to the NmrA-type oxidoreductase family.</text>
</comment>
<evidence type="ECO:0000313" key="4">
    <source>
        <dbReference type="EMBL" id="KAK0672627.1"/>
    </source>
</evidence>
<dbReference type="AlphaFoldDB" id="A0AA39ZKB6"/>
<comment type="caution">
    <text evidence="4">The sequence shown here is derived from an EMBL/GenBank/DDBJ whole genome shotgun (WGS) entry which is preliminary data.</text>
</comment>
<dbReference type="Gene3D" id="3.90.25.10">
    <property type="entry name" value="UDP-galactose 4-epimerase, domain 1"/>
    <property type="match status" value="1"/>
</dbReference>